<name>A0ABY1KHW7_9FLAO</name>
<accession>A0ABY1KHW7</accession>
<comment type="caution">
    <text evidence="1">The sequence shown here is derived from an EMBL/GenBank/DDBJ whole genome shotgun (WGS) entry which is preliminary data.</text>
</comment>
<dbReference type="Proteomes" id="UP000185728">
    <property type="component" value="Unassembled WGS sequence"/>
</dbReference>
<evidence type="ECO:0000313" key="2">
    <source>
        <dbReference type="Proteomes" id="UP000185728"/>
    </source>
</evidence>
<evidence type="ECO:0000313" key="1">
    <source>
        <dbReference type="EMBL" id="SIS37442.1"/>
    </source>
</evidence>
<reference evidence="1 2" key="1">
    <citation type="submission" date="2017-01" db="EMBL/GenBank/DDBJ databases">
        <authorList>
            <person name="Varghese N."/>
            <person name="Submissions S."/>
        </authorList>
    </citation>
    <scope>NUCLEOTIDE SEQUENCE [LARGE SCALE GENOMIC DNA]</scope>
    <source>
        <strain evidence="1 2">DSM 2061</strain>
    </source>
</reference>
<organism evidence="1 2">
    <name type="scientific">Zobellia uliginosa</name>
    <dbReference type="NCBI Taxonomy" id="143224"/>
    <lineage>
        <taxon>Bacteria</taxon>
        <taxon>Pseudomonadati</taxon>
        <taxon>Bacteroidota</taxon>
        <taxon>Flavobacteriia</taxon>
        <taxon>Flavobacteriales</taxon>
        <taxon>Flavobacteriaceae</taxon>
        <taxon>Zobellia</taxon>
    </lineage>
</organism>
<proteinExistence type="predicted"/>
<gene>
    <name evidence="1" type="ORF">SAMN05421766_101116</name>
</gene>
<protein>
    <submittedName>
        <fullName evidence="1">Uncharacterized protein</fullName>
    </submittedName>
</protein>
<keyword evidence="2" id="KW-1185">Reference proteome</keyword>
<sequence>MRKCVIMFTVLVLLLIVAMYTNQDGKSNFDKNRLGDEQFVENTMNELSEESVLTSKN</sequence>
<dbReference type="EMBL" id="FTOB01000001">
    <property type="protein sequence ID" value="SIS37442.1"/>
    <property type="molecule type" value="Genomic_DNA"/>
</dbReference>
<dbReference type="RefSeq" id="WP_175609827.1">
    <property type="nucleotide sequence ID" value="NZ_FTOB01000001.1"/>
</dbReference>